<reference evidence="1" key="1">
    <citation type="submission" date="2014-09" db="EMBL/GenBank/DDBJ databases">
        <authorList>
            <person name="Magalhaes I.L.F."/>
            <person name="Oliveira U."/>
            <person name="Santos F.R."/>
            <person name="Vidigal T.H.D.A."/>
            <person name="Brescovit A.D."/>
            <person name="Santos A.J."/>
        </authorList>
    </citation>
    <scope>NUCLEOTIDE SEQUENCE</scope>
    <source>
        <tissue evidence="1">Shoot tissue taken approximately 20 cm above the soil surface</tissue>
    </source>
</reference>
<organism evidence="1">
    <name type="scientific">Arundo donax</name>
    <name type="common">Giant reed</name>
    <name type="synonym">Donax arundinaceus</name>
    <dbReference type="NCBI Taxonomy" id="35708"/>
    <lineage>
        <taxon>Eukaryota</taxon>
        <taxon>Viridiplantae</taxon>
        <taxon>Streptophyta</taxon>
        <taxon>Embryophyta</taxon>
        <taxon>Tracheophyta</taxon>
        <taxon>Spermatophyta</taxon>
        <taxon>Magnoliopsida</taxon>
        <taxon>Liliopsida</taxon>
        <taxon>Poales</taxon>
        <taxon>Poaceae</taxon>
        <taxon>PACMAD clade</taxon>
        <taxon>Arundinoideae</taxon>
        <taxon>Arundineae</taxon>
        <taxon>Arundo</taxon>
    </lineage>
</organism>
<protein>
    <submittedName>
        <fullName evidence="1">Uncharacterized protein</fullName>
    </submittedName>
</protein>
<proteinExistence type="predicted"/>
<dbReference type="EMBL" id="GBRH01258103">
    <property type="protein sequence ID" value="JAD39792.1"/>
    <property type="molecule type" value="Transcribed_RNA"/>
</dbReference>
<name>A0A0A8ZYC8_ARUDO</name>
<accession>A0A0A8ZYC8</accession>
<reference evidence="1" key="2">
    <citation type="journal article" date="2015" name="Data Brief">
        <title>Shoot transcriptome of the giant reed, Arundo donax.</title>
        <authorList>
            <person name="Barrero R.A."/>
            <person name="Guerrero F.D."/>
            <person name="Moolhuijzen P."/>
            <person name="Goolsby J.A."/>
            <person name="Tidwell J."/>
            <person name="Bellgard S.E."/>
            <person name="Bellgard M.I."/>
        </authorList>
    </citation>
    <scope>NUCLEOTIDE SEQUENCE</scope>
    <source>
        <tissue evidence="1">Shoot tissue taken approximately 20 cm above the soil surface</tissue>
    </source>
</reference>
<evidence type="ECO:0000313" key="1">
    <source>
        <dbReference type="EMBL" id="JAD39792.1"/>
    </source>
</evidence>
<sequence length="15" mass="1840">MFGLRFDLIETDRIN</sequence>